<evidence type="ECO:0000256" key="2">
    <source>
        <dbReference type="ARBA" id="ARBA00022737"/>
    </source>
</evidence>
<dbReference type="CDD" id="cd06731">
    <property type="entry name" value="PDZ1_MAGI-1_3-like"/>
    <property type="match status" value="1"/>
</dbReference>
<evidence type="ECO:0000256" key="3">
    <source>
        <dbReference type="ARBA" id="ARBA00023136"/>
    </source>
</evidence>
<feature type="domain" description="PDZ" evidence="7">
    <location>
        <begin position="626"/>
        <end position="702"/>
    </location>
</feature>
<feature type="domain" description="PDZ" evidence="7">
    <location>
        <begin position="1163"/>
        <end position="1261"/>
    </location>
</feature>
<dbReference type="Proteomes" id="UP000694844">
    <property type="component" value="Chromosome 8"/>
</dbReference>
<feature type="compositionally biased region" description="Polar residues" evidence="4">
    <location>
        <begin position="1031"/>
        <end position="1041"/>
    </location>
</feature>
<gene>
    <name evidence="9" type="primary">LOC111105828</name>
</gene>
<comment type="subcellular location">
    <subcellularLocation>
        <location evidence="1">Membrane</location>
        <topology evidence="1">Peripheral membrane protein</topology>
    </subcellularLocation>
</comment>
<evidence type="ECO:0000259" key="6">
    <source>
        <dbReference type="PROSITE" id="PS50052"/>
    </source>
</evidence>
<dbReference type="InterPro" id="IPR027417">
    <property type="entry name" value="P-loop_NTPase"/>
</dbReference>
<feature type="domain" description="PDZ" evidence="7">
    <location>
        <begin position="436"/>
        <end position="519"/>
    </location>
</feature>
<dbReference type="Pfam" id="PF00625">
    <property type="entry name" value="Guanylate_kin"/>
    <property type="match status" value="1"/>
</dbReference>
<feature type="region of interest" description="Disordered" evidence="4">
    <location>
        <begin position="1416"/>
        <end position="1448"/>
    </location>
</feature>
<feature type="region of interest" description="Disordered" evidence="4">
    <location>
        <begin position="361"/>
        <end position="425"/>
    </location>
</feature>
<dbReference type="SUPFAM" id="SSF50156">
    <property type="entry name" value="PDZ domain-like"/>
    <property type="match status" value="6"/>
</dbReference>
<sequence length="1471" mass="163239">MSYPNSNSYTNKPPPLAIPPKPRREQKHWSQCLSETVVSTGQEDGLGIALSGGADHGQFVWIETIRNDQLTYHSGKLYVDDIILEIQGQKVAGYTLKDANFWLKQVSQNGAPVMIKSIKIGLPKELRQFLTSRFPKGSVDHELQQTIRDNLYLRTVPCTTRQPRPGEVNGVDYTFLSIDEFNQLERSGCLLESGLYDGNHYGTPKPPSEPKGPALRRSTSMGTALPTPGDGKRRRNRSNTEGGSARTSPLPFQYDGERKKSMEKMQIDSSLGPLPQHWEKAFTEEGIPYFIDHTKETTHWLDPRLAQLQKKQAGDCNDDGTRTFPRPKRQELPFGWEKVEDPHYGTYYIDHVNRRTQYENPVAQAKRQNQGTDVNSTLPRTKKSQDSANTTKRSISDHNMNGRAPPDYHQLGRGNRKRERRVFTKNPDELKGEIITTTLVKSARGFGFTIIGGDHTDEEFLQIKKVVENGPAHLDGTLQTGDVLVNVCDRCVLGYSHQDIVNLFQTIPASQTVTLTVCRGYPLPFDPDDPNTEIIVTVAVTLPNDSNVSQQPPSYSYFQETHGFHDQHNTSAKSMKSLPDLTRSANIPLSPSSVSQSNGTGDAPDVLGIQKPEILSTGIQKPEILSMDIVRGEMGFGFTIADSAYGQKVKQILDKPRCKNLQEGDILMKINHTNVQELSHSSIVQVLKDCPQNVESRIVVQRGVSVYRLGNHSRHTTGLPPKVKKASRSSPRSLEENKANNMSDSSFSSNNQPGQYFFDGHSQNSENRDAVDGMEPPPRPKTPSESRPKTPTYHENRPKTPTRNTGMFVNDHRSKPPIARPPPRNDEYSKNSANQDLNISHGSSEFYPPPGNDASSRQFATSRFDPRSDHRSFGRFHDSGNNRGNFQDRDHGAKPGMFRSRTPGPEMISRGSDYRNELQRPKTPTAHEMRSKTPLPGHSYGYSNANHDFGGGHYQNVMNGRGGYGNNQRSWGQNPTSPPPVRRGETVSRNNVNNFPPWTSGPPPRQSTSFEDVKPSPSNITQLPKRPPTQAHPSLGNTPGQSRFGGRFPDSDDPIRSMEFTITLQKQETGFGFRIIGGTEEGSQVSVGHIVPNGSADLDGRLRTGDEITHVDGQNVINSSHHRVVGLMTRAGQRGHVTLGVRRRVLGDSGYLSVGHAEMYPYDVLVTRRETEGFGFVIISSISKMGSVIGESIDRVNDWLDRKTLYPWIGKIIENSPAERCGRLHVGDRILAVNGVDISHMHHEDIVNLIKDTGYSVTLTVGPPIDDTASNSSNSQKSPQGSMVNAMAYPAVPDSELRRFPGPPSPAERGYKDTNKHHAFQRPPEEGDYYVELPRGARGFGFSIRGGQEFNCMPLFVLRIAEGGSADLDGRLRVGDQILEINGYKTESMTHSDAIDIIQNGGQTVRLLVRRTGKLPPAFDPSPMGGGYSPSNNLPMTNGPIGQSSPYLGRRQMDTREANYFGYQGSRQYSG</sequence>
<evidence type="ECO:0000259" key="7">
    <source>
        <dbReference type="PROSITE" id="PS50106"/>
    </source>
</evidence>
<feature type="compositionally biased region" description="Polar residues" evidence="4">
    <location>
        <begin position="966"/>
        <end position="975"/>
    </location>
</feature>
<dbReference type="FunFam" id="2.30.42.10:FF:000144">
    <property type="entry name" value="Membrane associated guanylate kinase, WW and PDZ domain containing 2"/>
    <property type="match status" value="1"/>
</dbReference>
<organism evidence="8 9">
    <name type="scientific">Crassostrea virginica</name>
    <name type="common">Eastern oyster</name>
    <dbReference type="NCBI Taxonomy" id="6565"/>
    <lineage>
        <taxon>Eukaryota</taxon>
        <taxon>Metazoa</taxon>
        <taxon>Spiralia</taxon>
        <taxon>Lophotrochozoa</taxon>
        <taxon>Mollusca</taxon>
        <taxon>Bivalvia</taxon>
        <taxon>Autobranchia</taxon>
        <taxon>Pteriomorphia</taxon>
        <taxon>Ostreida</taxon>
        <taxon>Ostreoidea</taxon>
        <taxon>Ostreidae</taxon>
        <taxon>Crassostrea</taxon>
    </lineage>
</organism>
<keyword evidence="2" id="KW-0677">Repeat</keyword>
<dbReference type="GO" id="GO:0005737">
    <property type="term" value="C:cytoplasm"/>
    <property type="evidence" value="ECO:0007669"/>
    <property type="project" value="TreeGrafter"/>
</dbReference>
<dbReference type="SMART" id="SM00072">
    <property type="entry name" value="GuKc"/>
    <property type="match status" value="1"/>
</dbReference>
<dbReference type="SMART" id="SM00456">
    <property type="entry name" value="WW"/>
    <property type="match status" value="2"/>
</dbReference>
<feature type="compositionally biased region" description="Polar residues" evidence="4">
    <location>
        <begin position="1429"/>
        <end position="1446"/>
    </location>
</feature>
<feature type="compositionally biased region" description="Polar residues" evidence="4">
    <location>
        <begin position="366"/>
        <end position="379"/>
    </location>
</feature>
<feature type="compositionally biased region" description="Basic and acidic residues" evidence="4">
    <location>
        <begin position="912"/>
        <end position="931"/>
    </location>
</feature>
<dbReference type="SUPFAM" id="SSF52540">
    <property type="entry name" value="P-loop containing nucleoside triphosphate hydrolases"/>
    <property type="match status" value="1"/>
</dbReference>
<dbReference type="InterPro" id="IPR036034">
    <property type="entry name" value="PDZ_sf"/>
</dbReference>
<dbReference type="PROSITE" id="PS01159">
    <property type="entry name" value="WW_DOMAIN_1"/>
    <property type="match status" value="1"/>
</dbReference>
<feature type="compositionally biased region" description="Basic and acidic residues" evidence="4">
    <location>
        <begin position="864"/>
        <end position="893"/>
    </location>
</feature>
<feature type="domain" description="PDZ" evidence="7">
    <location>
        <begin position="1330"/>
        <end position="1413"/>
    </location>
</feature>
<feature type="region of interest" description="Disordered" evidence="4">
    <location>
        <begin position="200"/>
        <end position="255"/>
    </location>
</feature>
<proteinExistence type="predicted"/>
<dbReference type="InterPro" id="IPR020590">
    <property type="entry name" value="Guanylate_kinase_CS"/>
</dbReference>
<dbReference type="GO" id="GO:0016020">
    <property type="term" value="C:membrane"/>
    <property type="evidence" value="ECO:0007669"/>
    <property type="project" value="UniProtKB-SubCell"/>
</dbReference>
<dbReference type="InterPro" id="IPR008145">
    <property type="entry name" value="GK/Ca_channel_bsu"/>
</dbReference>
<dbReference type="InterPro" id="IPR001202">
    <property type="entry name" value="WW_dom"/>
</dbReference>
<protein>
    <submittedName>
        <fullName evidence="9">Membrane-associated guanylate kinase, WW and PDZ domain-containing protein 3-like isoform X1</fullName>
    </submittedName>
</protein>
<feature type="compositionally biased region" description="Polar residues" evidence="4">
    <location>
        <begin position="1"/>
        <end position="11"/>
    </location>
</feature>
<evidence type="ECO:0000256" key="4">
    <source>
        <dbReference type="SAM" id="MobiDB-lite"/>
    </source>
</evidence>
<evidence type="ECO:0000313" key="8">
    <source>
        <dbReference type="Proteomes" id="UP000694844"/>
    </source>
</evidence>
<dbReference type="Gene3D" id="3.30.63.10">
    <property type="entry name" value="Guanylate Kinase phosphate binding domain"/>
    <property type="match status" value="1"/>
</dbReference>
<dbReference type="SMART" id="SM00228">
    <property type="entry name" value="PDZ"/>
    <property type="match status" value="6"/>
</dbReference>
<dbReference type="OrthoDB" id="66881at2759"/>
<dbReference type="InterPro" id="IPR001478">
    <property type="entry name" value="PDZ"/>
</dbReference>
<dbReference type="GeneID" id="111105828"/>
<dbReference type="Gene3D" id="2.20.70.10">
    <property type="match status" value="2"/>
</dbReference>
<dbReference type="FunFam" id="2.30.42.10:FF:000232">
    <property type="entry name" value="Uncharacterized protein, isoform A"/>
    <property type="match status" value="1"/>
</dbReference>
<dbReference type="PROSITE" id="PS50106">
    <property type="entry name" value="PDZ"/>
    <property type="match status" value="6"/>
</dbReference>
<dbReference type="CDD" id="cd00201">
    <property type="entry name" value="WW"/>
    <property type="match status" value="2"/>
</dbReference>
<dbReference type="InterPro" id="IPR008144">
    <property type="entry name" value="Guanylate_kin-like_dom"/>
</dbReference>
<dbReference type="PROSITE" id="PS00856">
    <property type="entry name" value="GUANYLATE_KINASE_1"/>
    <property type="match status" value="1"/>
</dbReference>
<dbReference type="PROSITE" id="PS50052">
    <property type="entry name" value="GUANYLATE_KINASE_2"/>
    <property type="match status" value="1"/>
</dbReference>
<dbReference type="InterPro" id="IPR036020">
    <property type="entry name" value="WW_dom_sf"/>
</dbReference>
<dbReference type="PANTHER" id="PTHR10316:SF40">
    <property type="entry name" value="LD27118P"/>
    <property type="match status" value="1"/>
</dbReference>
<evidence type="ECO:0000313" key="9">
    <source>
        <dbReference type="RefSeq" id="XP_022295942.1"/>
    </source>
</evidence>
<reference evidence="9" key="1">
    <citation type="submission" date="2025-08" db="UniProtKB">
        <authorList>
            <consortium name="RefSeq"/>
        </authorList>
    </citation>
    <scope>IDENTIFICATION</scope>
    <source>
        <tissue evidence="9">Whole sample</tissue>
    </source>
</reference>
<dbReference type="GO" id="GO:0007165">
    <property type="term" value="P:signal transduction"/>
    <property type="evidence" value="ECO:0007669"/>
    <property type="project" value="TreeGrafter"/>
</dbReference>
<feature type="region of interest" description="Disordered" evidence="4">
    <location>
        <begin position="1294"/>
        <end position="1322"/>
    </location>
</feature>
<feature type="compositionally biased region" description="Low complexity" evidence="4">
    <location>
        <begin position="740"/>
        <end position="751"/>
    </location>
</feature>
<feature type="compositionally biased region" description="Basic and acidic residues" evidence="4">
    <location>
        <begin position="782"/>
        <end position="798"/>
    </location>
</feature>
<feature type="compositionally biased region" description="Polar residues" evidence="4">
    <location>
        <begin position="1006"/>
        <end position="1022"/>
    </location>
</feature>
<feature type="domain" description="Guanylate kinase-like" evidence="6">
    <location>
        <begin position="110"/>
        <end position="203"/>
    </location>
</feature>
<evidence type="ECO:0000259" key="5">
    <source>
        <dbReference type="PROSITE" id="PS50020"/>
    </source>
</evidence>
<dbReference type="Pfam" id="PF00595">
    <property type="entry name" value="PDZ"/>
    <property type="match status" value="5"/>
</dbReference>
<dbReference type="KEGG" id="cvn:111105828"/>
<dbReference type="CDD" id="cd06734">
    <property type="entry name" value="PDZ4_MAGI-1_3-like"/>
    <property type="match status" value="1"/>
</dbReference>
<feature type="region of interest" description="Disordered" evidence="4">
    <location>
        <begin position="1"/>
        <end position="25"/>
    </location>
</feature>
<feature type="domain" description="WW" evidence="5">
    <location>
        <begin position="330"/>
        <end position="363"/>
    </location>
</feature>
<dbReference type="FunFam" id="3.30.63.10:FF:000003">
    <property type="entry name" value="Membrane-associated guanylate kinase, WW and PDZ domain-containing protein 3 isoform 1"/>
    <property type="match status" value="1"/>
</dbReference>
<dbReference type="Pfam" id="PF00397">
    <property type="entry name" value="WW"/>
    <property type="match status" value="1"/>
</dbReference>
<dbReference type="CDD" id="cd06732">
    <property type="entry name" value="PDZ2_MAGI-1_3-like"/>
    <property type="match status" value="1"/>
</dbReference>
<feature type="compositionally biased region" description="Polar residues" evidence="4">
    <location>
        <begin position="386"/>
        <end position="399"/>
    </location>
</feature>
<accession>A0A8B8AXL8</accession>
<dbReference type="SUPFAM" id="SSF51045">
    <property type="entry name" value="WW domain"/>
    <property type="match status" value="2"/>
</dbReference>
<keyword evidence="3" id="KW-0472">Membrane</keyword>
<feature type="domain" description="WW" evidence="5">
    <location>
        <begin position="272"/>
        <end position="305"/>
    </location>
</feature>
<dbReference type="PANTHER" id="PTHR10316">
    <property type="entry name" value="MEMBRANE ASSOCIATED GUANYLATE KINASE-RELATED"/>
    <property type="match status" value="1"/>
</dbReference>
<feature type="region of interest" description="Disordered" evidence="4">
    <location>
        <begin position="711"/>
        <end position="1053"/>
    </location>
</feature>
<dbReference type="CDD" id="cd06733">
    <property type="entry name" value="PDZ3_MAGI-1_3-like"/>
    <property type="match status" value="1"/>
</dbReference>
<evidence type="ECO:0000256" key="1">
    <source>
        <dbReference type="ARBA" id="ARBA00004170"/>
    </source>
</evidence>
<dbReference type="RefSeq" id="XP_022295942.1">
    <property type="nucleotide sequence ID" value="XM_022440234.1"/>
</dbReference>
<feature type="domain" description="PDZ" evidence="7">
    <location>
        <begin position="35"/>
        <end position="108"/>
    </location>
</feature>
<feature type="compositionally biased region" description="Polar residues" evidence="4">
    <location>
        <begin position="987"/>
        <end position="997"/>
    </location>
</feature>
<dbReference type="Gene3D" id="2.30.42.10">
    <property type="match status" value="6"/>
</dbReference>
<dbReference type="FunFam" id="2.20.70.10:FF:000001">
    <property type="entry name" value="Membrane-associated guanylate kinase, WW and PDZ domain-containing protein 1"/>
    <property type="match status" value="1"/>
</dbReference>
<feature type="compositionally biased region" description="Polar residues" evidence="4">
    <location>
        <begin position="830"/>
        <end position="843"/>
    </location>
</feature>
<name>A0A8B8AXL8_CRAVI</name>
<keyword evidence="8" id="KW-1185">Reference proteome</keyword>
<dbReference type="CDD" id="cd06735">
    <property type="entry name" value="PDZ5_MAGI-1_3-like"/>
    <property type="match status" value="1"/>
</dbReference>
<feature type="domain" description="PDZ" evidence="7">
    <location>
        <begin position="1061"/>
        <end position="1143"/>
    </location>
</feature>
<dbReference type="FunFam" id="2.30.42.10:FF:000005">
    <property type="entry name" value="Membrane associated guanylate kinase, WW and PDZ domain containing 1"/>
    <property type="match status" value="1"/>
</dbReference>
<dbReference type="PROSITE" id="PS50020">
    <property type="entry name" value="WW_DOMAIN_2"/>
    <property type="match status" value="2"/>
</dbReference>